<dbReference type="AlphaFoldDB" id="A0A848DJ22"/>
<reference evidence="1 2" key="1">
    <citation type="submission" date="2020-04" db="EMBL/GenBank/DDBJ databases">
        <authorList>
            <person name="Klaysubun C."/>
            <person name="Duangmal K."/>
            <person name="Lipun K."/>
        </authorList>
    </citation>
    <scope>NUCLEOTIDE SEQUENCE [LARGE SCALE GENOMIC DNA]</scope>
    <source>
        <strain evidence="1 2">DSM 45300</strain>
    </source>
</reference>
<gene>
    <name evidence="1" type="ORF">HF519_14135</name>
</gene>
<dbReference type="InterPro" id="IPR036388">
    <property type="entry name" value="WH-like_DNA-bd_sf"/>
</dbReference>
<proteinExistence type="predicted"/>
<dbReference type="RefSeq" id="WP_169413396.1">
    <property type="nucleotide sequence ID" value="NZ_JAAXKZ010000045.1"/>
</dbReference>
<name>A0A848DJ22_9PSEU</name>
<protein>
    <submittedName>
        <fullName evidence="1">Uncharacterized protein</fullName>
    </submittedName>
</protein>
<dbReference type="EMBL" id="JAAXKZ010000045">
    <property type="protein sequence ID" value="NMH92688.1"/>
    <property type="molecule type" value="Genomic_DNA"/>
</dbReference>
<organism evidence="1 2">
    <name type="scientific">Pseudonocardia bannensis</name>
    <dbReference type="NCBI Taxonomy" id="630973"/>
    <lineage>
        <taxon>Bacteria</taxon>
        <taxon>Bacillati</taxon>
        <taxon>Actinomycetota</taxon>
        <taxon>Actinomycetes</taxon>
        <taxon>Pseudonocardiales</taxon>
        <taxon>Pseudonocardiaceae</taxon>
        <taxon>Pseudonocardia</taxon>
    </lineage>
</organism>
<dbReference type="Proteomes" id="UP000586918">
    <property type="component" value="Unassembled WGS sequence"/>
</dbReference>
<keyword evidence="2" id="KW-1185">Reference proteome</keyword>
<accession>A0A848DJ22</accession>
<evidence type="ECO:0000313" key="1">
    <source>
        <dbReference type="EMBL" id="NMH92688.1"/>
    </source>
</evidence>
<sequence length="129" mass="14114">MAITGSETWTSHECAEAWGVKTPTWLGYVARGQAPQPLPGYDEKRRRRWDAEAVRAFPRPGAGKARTGAGPDAVVLLEEMAEVAARIDELRGRQRELARAGKARGVEIRAMARALGVSPQTVYGWLGEE</sequence>
<dbReference type="Gene3D" id="1.10.10.10">
    <property type="entry name" value="Winged helix-like DNA-binding domain superfamily/Winged helix DNA-binding domain"/>
    <property type="match status" value="1"/>
</dbReference>
<evidence type="ECO:0000313" key="2">
    <source>
        <dbReference type="Proteomes" id="UP000586918"/>
    </source>
</evidence>
<comment type="caution">
    <text evidence="1">The sequence shown here is derived from an EMBL/GenBank/DDBJ whole genome shotgun (WGS) entry which is preliminary data.</text>
</comment>